<organism evidence="1 2">
    <name type="scientific">Cytospora mali</name>
    <name type="common">Apple Valsa canker fungus</name>
    <name type="synonym">Valsa mali</name>
    <dbReference type="NCBI Taxonomy" id="578113"/>
    <lineage>
        <taxon>Eukaryota</taxon>
        <taxon>Fungi</taxon>
        <taxon>Dikarya</taxon>
        <taxon>Ascomycota</taxon>
        <taxon>Pezizomycotina</taxon>
        <taxon>Sordariomycetes</taxon>
        <taxon>Sordariomycetidae</taxon>
        <taxon>Diaporthales</taxon>
        <taxon>Cytosporaceae</taxon>
        <taxon>Cytospora</taxon>
    </lineage>
</organism>
<name>A0A194VJE0_CYTMA</name>
<reference evidence="1" key="1">
    <citation type="submission" date="2014-12" db="EMBL/GenBank/DDBJ databases">
        <title>Genome Sequence of Valsa Canker Pathogens Uncovers a Specific Adaption of Colonization on Woody Bark.</title>
        <authorList>
            <person name="Yin Z."/>
            <person name="Liu H."/>
            <person name="Gao X."/>
            <person name="Li Z."/>
            <person name="Song N."/>
            <person name="Ke X."/>
            <person name="Dai Q."/>
            <person name="Wu Y."/>
            <person name="Sun Y."/>
            <person name="Xu J.-R."/>
            <person name="Kang Z.K."/>
            <person name="Wang L."/>
            <person name="Huang L."/>
        </authorList>
    </citation>
    <scope>NUCLEOTIDE SEQUENCE [LARGE SCALE GENOMIC DNA]</scope>
    <source>
        <strain evidence="1">03-8</strain>
    </source>
</reference>
<proteinExistence type="predicted"/>
<dbReference type="Proteomes" id="UP000078559">
    <property type="component" value="Unassembled WGS sequence"/>
</dbReference>
<keyword evidence="2" id="KW-1185">Reference proteome</keyword>
<accession>A0A194VJE0</accession>
<evidence type="ECO:0000313" key="2">
    <source>
        <dbReference type="Proteomes" id="UP000078559"/>
    </source>
</evidence>
<sequence>MGPATATLAEDGNFPGFAAIVKFIRLPVIVVKLGTTNTVFWVGKTWVSITSPVMLREV</sequence>
<gene>
    <name evidence="1" type="ORF">VM1G_12065</name>
</gene>
<dbReference type="AlphaFoldDB" id="A0A194VJE0"/>
<dbReference type="EMBL" id="KN796126">
    <property type="protein sequence ID" value="KUI64259.1"/>
    <property type="molecule type" value="Genomic_DNA"/>
</dbReference>
<evidence type="ECO:0000313" key="1">
    <source>
        <dbReference type="EMBL" id="KUI64259.1"/>
    </source>
</evidence>
<protein>
    <submittedName>
        <fullName evidence="1">Uncharacterized protein</fullName>
    </submittedName>
</protein>